<dbReference type="GeneID" id="30156359"/>
<dbReference type="EMBL" id="AWGJ01000007">
    <property type="protein sequence ID" value="ODN77955.1"/>
    <property type="molecule type" value="Genomic_DNA"/>
</dbReference>
<accession>A0A1E3HP87</accession>
<sequence>MYDQRADSGRLASVSRDASSRSALRMTGEKVLLTEIQSALEAQSSFQTYAQPASSPVSVLLEDPQLPSRIASPSNDHSLCISPYPYLIFPPLKVKGKRLSSTLVGRERVQEPARHAQRCERETRLGRRIDRLPSFRLFVR</sequence>
<proteinExistence type="predicted"/>
<keyword evidence="2" id="KW-1185">Reference proteome</keyword>
<dbReference type="RefSeq" id="XP_018993191.1">
    <property type="nucleotide sequence ID" value="XM_019139248.1"/>
</dbReference>
<organism evidence="1 2">
    <name type="scientific">Cryptococcus amylolentus CBS 6039</name>
    <dbReference type="NCBI Taxonomy" id="1295533"/>
    <lineage>
        <taxon>Eukaryota</taxon>
        <taxon>Fungi</taxon>
        <taxon>Dikarya</taxon>
        <taxon>Basidiomycota</taxon>
        <taxon>Agaricomycotina</taxon>
        <taxon>Tremellomycetes</taxon>
        <taxon>Tremellales</taxon>
        <taxon>Cryptococcaceae</taxon>
        <taxon>Cryptococcus</taxon>
    </lineage>
</organism>
<gene>
    <name evidence="1" type="ORF">L202_05050</name>
</gene>
<evidence type="ECO:0000313" key="2">
    <source>
        <dbReference type="Proteomes" id="UP000094065"/>
    </source>
</evidence>
<evidence type="ECO:0000313" key="1">
    <source>
        <dbReference type="EMBL" id="ODN77955.1"/>
    </source>
</evidence>
<dbReference type="Proteomes" id="UP000094065">
    <property type="component" value="Unassembled WGS sequence"/>
</dbReference>
<reference evidence="1 2" key="1">
    <citation type="submission" date="2016-06" db="EMBL/GenBank/DDBJ databases">
        <title>Evolution of pathogenesis and genome organization in the Tremellales.</title>
        <authorList>
            <person name="Cuomo C."/>
            <person name="Litvintseva A."/>
            <person name="Heitman J."/>
            <person name="Chen Y."/>
            <person name="Sun S."/>
            <person name="Springer D."/>
            <person name="Dromer F."/>
            <person name="Young S."/>
            <person name="Zeng Q."/>
            <person name="Chapman S."/>
            <person name="Gujja S."/>
            <person name="Saif S."/>
            <person name="Birren B."/>
        </authorList>
    </citation>
    <scope>NUCLEOTIDE SEQUENCE [LARGE SCALE GENOMIC DNA]</scope>
    <source>
        <strain evidence="1 2">CBS 6039</strain>
    </source>
</reference>
<protein>
    <submittedName>
        <fullName evidence="1">Uncharacterized protein</fullName>
    </submittedName>
</protein>
<dbReference type="AlphaFoldDB" id="A0A1E3HP87"/>
<name>A0A1E3HP87_9TREE</name>
<comment type="caution">
    <text evidence="1">The sequence shown here is derived from an EMBL/GenBank/DDBJ whole genome shotgun (WGS) entry which is preliminary data.</text>
</comment>